<reference evidence="2 3" key="1">
    <citation type="journal article" date="2012" name="Genome Biol.">
        <title>Genome and low-iron response of an oceanic diatom adapted to chronic iron limitation.</title>
        <authorList>
            <person name="Lommer M."/>
            <person name="Specht M."/>
            <person name="Roy A.S."/>
            <person name="Kraemer L."/>
            <person name="Andreson R."/>
            <person name="Gutowska M.A."/>
            <person name="Wolf J."/>
            <person name="Bergner S.V."/>
            <person name="Schilhabel M.B."/>
            <person name="Klostermeier U.C."/>
            <person name="Beiko R.G."/>
            <person name="Rosenstiel P."/>
            <person name="Hippler M."/>
            <person name="Laroche J."/>
        </authorList>
    </citation>
    <scope>NUCLEOTIDE SEQUENCE [LARGE SCALE GENOMIC DNA]</scope>
    <source>
        <strain evidence="2 3">CCMP1005</strain>
    </source>
</reference>
<feature type="compositionally biased region" description="Polar residues" evidence="1">
    <location>
        <begin position="96"/>
        <end position="105"/>
    </location>
</feature>
<dbReference type="Proteomes" id="UP000266841">
    <property type="component" value="Unassembled WGS sequence"/>
</dbReference>
<feature type="region of interest" description="Disordered" evidence="1">
    <location>
        <begin position="64"/>
        <end position="141"/>
    </location>
</feature>
<comment type="caution">
    <text evidence="2">The sequence shown here is derived from an EMBL/GenBank/DDBJ whole genome shotgun (WGS) entry which is preliminary data.</text>
</comment>
<evidence type="ECO:0000256" key="1">
    <source>
        <dbReference type="SAM" id="MobiDB-lite"/>
    </source>
</evidence>
<accession>K0SBC9</accession>
<organism evidence="2 3">
    <name type="scientific">Thalassiosira oceanica</name>
    <name type="common">Marine diatom</name>
    <dbReference type="NCBI Taxonomy" id="159749"/>
    <lineage>
        <taxon>Eukaryota</taxon>
        <taxon>Sar</taxon>
        <taxon>Stramenopiles</taxon>
        <taxon>Ochrophyta</taxon>
        <taxon>Bacillariophyta</taxon>
        <taxon>Coscinodiscophyceae</taxon>
        <taxon>Thalassiosirophycidae</taxon>
        <taxon>Thalassiosirales</taxon>
        <taxon>Thalassiosiraceae</taxon>
        <taxon>Thalassiosira</taxon>
    </lineage>
</organism>
<keyword evidence="3" id="KW-1185">Reference proteome</keyword>
<proteinExistence type="predicted"/>
<gene>
    <name evidence="2" type="ORF">THAOC_16769</name>
</gene>
<evidence type="ECO:0000313" key="3">
    <source>
        <dbReference type="Proteomes" id="UP000266841"/>
    </source>
</evidence>
<dbReference type="EMBL" id="AGNL01018744">
    <property type="protein sequence ID" value="EJK62610.1"/>
    <property type="molecule type" value="Genomic_DNA"/>
</dbReference>
<protein>
    <submittedName>
        <fullName evidence="2">Uncharacterized protein</fullName>
    </submittedName>
</protein>
<feature type="non-terminal residue" evidence="2">
    <location>
        <position position="1"/>
    </location>
</feature>
<evidence type="ECO:0000313" key="2">
    <source>
        <dbReference type="EMBL" id="EJK62610.1"/>
    </source>
</evidence>
<name>K0SBC9_THAOC</name>
<dbReference type="AlphaFoldDB" id="K0SBC9"/>
<sequence length="326" mass="36432">RESEEHPGEIEALTDWLAKTDFKDAVDEQSSPFLRRAASESDVEPMIGTVDLFSLSGSYIGGQAISETDYRQQRAPRRRSRSTESFRKRPKRKSDSVSLSMNPEFSSDESHFTSLSLGTWNSSKGSPPTPPTSKGSPPNAFFCSEGALKSDAVSAHDNTAVSTFGDAGPPEEVTSSAIVAGENAPTPIVRETDLQDISSYFYEVMAEMQTCSFRPSDVIAKRPKLNTGHPGLECRHCRGAFSNQGRFFITQNKTFSDRTKSIDTFYRHLQWCKTCPQDVKDRLKRRSYTHASEIQEIRAQGKKKCQKVFLDTIWGRLHSSEMVAHI</sequence>
<feature type="compositionally biased region" description="Polar residues" evidence="1">
    <location>
        <begin position="112"/>
        <end position="121"/>
    </location>
</feature>
<feature type="compositionally biased region" description="Low complexity" evidence="1">
    <location>
        <begin position="122"/>
        <end position="138"/>
    </location>
</feature>